<sequence length="272" mass="31334">MNTYNKYLSLVANNNLDILNKVLEVLKSKLFKKGDFMPDSEQKELLPEAPEETPVVETTKATQSQTKASEQTKTISLDEYSRYMRYKKQQEKQAQDTPKSLSVSINQKIASELEQTQSRIKHEKSLLAEANKINEIDNLCKAHLSSHFNKEALINKGYPIAEIMIAQKKELIKKFVPKEQIFAISKSSNIDHISGEILEQLVELAKVNIKKRESNITILKKDNSIQFEEEVSLNNPNFTPRDFSEFHEALANAYRERQVQFYKNRAKKRAIA</sequence>
<keyword evidence="4" id="KW-1185">Reference proteome</keyword>
<organism evidence="2 4">
    <name type="scientific">Candidatus Borreliella tachyglossi</name>
    <dbReference type="NCBI Taxonomy" id="1964448"/>
    <lineage>
        <taxon>Bacteria</taxon>
        <taxon>Pseudomonadati</taxon>
        <taxon>Spirochaetota</taxon>
        <taxon>Spirochaetia</taxon>
        <taxon>Spirochaetales</taxon>
        <taxon>Borreliaceae</taxon>
        <taxon>Borreliella</taxon>
    </lineage>
</organism>
<dbReference type="Proteomes" id="UP000244655">
    <property type="component" value="Plasmid pl29"/>
</dbReference>
<accession>A0A2S1LYH7</accession>
<proteinExistence type="predicted"/>
<dbReference type="Proteomes" id="UP000244655">
    <property type="component" value="Plasmid pl20"/>
</dbReference>
<feature type="compositionally biased region" description="Polar residues" evidence="1">
    <location>
        <begin position="63"/>
        <end position="73"/>
    </location>
</feature>
<evidence type="ECO:0000313" key="4">
    <source>
        <dbReference type="Proteomes" id="UP000244655"/>
    </source>
</evidence>
<reference evidence="2 4" key="1">
    <citation type="submission" date="2018-01" db="EMBL/GenBank/DDBJ databases">
        <title>Genome sequence of Borrelia tachyglossi.</title>
        <authorList>
            <person name="Gofton A.W."/>
        </authorList>
    </citation>
    <scope>NUCLEOTIDE SEQUENCE [LARGE SCALE GENOMIC DNA]</scope>
    <source>
        <strain evidence="2 4">Bc-F10-1268</strain>
        <plasmid evidence="3 4">pl20</plasmid>
        <plasmid evidence="2 4">pl29</plasmid>
    </source>
</reference>
<dbReference type="AlphaFoldDB" id="A0A2S1LYH7"/>
<evidence type="ECO:0000313" key="2">
    <source>
        <dbReference type="EMBL" id="AWG43363.1"/>
    </source>
</evidence>
<keyword evidence="2" id="KW-0614">Plasmid</keyword>
<evidence type="ECO:0000313" key="3">
    <source>
        <dbReference type="EMBL" id="AWG43394.1"/>
    </source>
</evidence>
<dbReference type="EMBL" id="CP025789">
    <property type="protein sequence ID" value="AWG43394.1"/>
    <property type="molecule type" value="Genomic_DNA"/>
</dbReference>
<geneLocation type="plasmid" evidence="3 4">
    <name>pl20</name>
</geneLocation>
<name>A0A2S1LYH7_9SPIR</name>
<dbReference type="EMBL" id="CP025787">
    <property type="protein sequence ID" value="AWG43363.1"/>
    <property type="molecule type" value="Genomic_DNA"/>
</dbReference>
<protein>
    <submittedName>
        <fullName evidence="2">Uncharacterized protein</fullName>
    </submittedName>
</protein>
<gene>
    <name evidence="2" type="ORF">CR532_05030</name>
    <name evidence="3" type="ORF">CR532_05200</name>
</gene>
<dbReference type="Pfam" id="PF07094">
    <property type="entry name" value="DUF1357"/>
    <property type="match status" value="1"/>
</dbReference>
<evidence type="ECO:0000256" key="1">
    <source>
        <dbReference type="SAM" id="MobiDB-lite"/>
    </source>
</evidence>
<dbReference type="InterPro" id="IPR009791">
    <property type="entry name" value="DUF1357"/>
</dbReference>
<feature type="compositionally biased region" description="Low complexity" evidence="1">
    <location>
        <begin position="52"/>
        <end position="62"/>
    </location>
</feature>
<geneLocation type="plasmid" evidence="2 4">
    <name>pl29</name>
</geneLocation>
<feature type="region of interest" description="Disordered" evidence="1">
    <location>
        <begin position="41"/>
        <end position="73"/>
    </location>
</feature>